<evidence type="ECO:0000256" key="4">
    <source>
        <dbReference type="ARBA" id="ARBA00022989"/>
    </source>
</evidence>
<dbReference type="PANTHER" id="PTHR33931">
    <property type="entry name" value="HOLIN-LIKE PROTEIN CIDA-RELATED"/>
    <property type="match status" value="1"/>
</dbReference>
<reference evidence="8 10" key="2">
    <citation type="submission" date="2019-03" db="EMBL/GenBank/DDBJ databases">
        <title>Deep subsurface shale carbon reservoir microbial communities from Ohio and West Virginia, USA.</title>
        <authorList>
            <person name="Wrighton K."/>
        </authorList>
    </citation>
    <scope>NUCLEOTIDE SEQUENCE [LARGE SCALE GENOMIC DNA]</scope>
    <source>
        <strain evidence="8 10">UTICA-S4D12</strain>
    </source>
</reference>
<evidence type="ECO:0000313" key="9">
    <source>
        <dbReference type="Proteomes" id="UP000198945"/>
    </source>
</evidence>
<dbReference type="Proteomes" id="UP000295758">
    <property type="component" value="Unassembled WGS sequence"/>
</dbReference>
<accession>A0A1G8S7U7</accession>
<feature type="transmembrane region" description="Helical" evidence="6">
    <location>
        <begin position="84"/>
        <end position="111"/>
    </location>
</feature>
<evidence type="ECO:0000313" key="7">
    <source>
        <dbReference type="EMBL" id="SDJ24740.1"/>
    </source>
</evidence>
<proteinExistence type="predicted"/>
<keyword evidence="2" id="KW-1003">Cell membrane</keyword>
<dbReference type="AlphaFoldDB" id="A0A1G8S7U7"/>
<dbReference type="PANTHER" id="PTHR33931:SF2">
    <property type="entry name" value="HOLIN-LIKE PROTEIN CIDA"/>
    <property type="match status" value="1"/>
</dbReference>
<reference evidence="7 9" key="1">
    <citation type="submission" date="2016-10" db="EMBL/GenBank/DDBJ databases">
        <authorList>
            <person name="de Groot N.N."/>
        </authorList>
    </citation>
    <scope>NUCLEOTIDE SEQUENCE [LARGE SCALE GENOMIC DNA]</scope>
    <source>
        <strain evidence="7 9">WG7</strain>
    </source>
</reference>
<comment type="subcellular location">
    <subcellularLocation>
        <location evidence="1">Cell membrane</location>
        <topology evidence="1">Multi-pass membrane protein</topology>
    </subcellularLocation>
</comment>
<sequence length="115" mass="13093">MKIFRQFVIVILIAFSGEIINYFFEIPIPGSILAMILLLIFLTTGLIKLHMIDKFAEFVLNHLAIFFIPAGVSLIKNLDQLKENWFPILTIVVISTIIIMVVTGLTIQFIISRDN</sequence>
<feature type="transmembrane region" description="Helical" evidence="6">
    <location>
        <begin position="59"/>
        <end position="78"/>
    </location>
</feature>
<dbReference type="EMBL" id="SOAA01000031">
    <property type="protein sequence ID" value="TDS26853.1"/>
    <property type="molecule type" value="Genomic_DNA"/>
</dbReference>
<protein>
    <submittedName>
        <fullName evidence="7">Holin-like protein</fullName>
    </submittedName>
</protein>
<keyword evidence="4 6" id="KW-1133">Transmembrane helix</keyword>
<evidence type="ECO:0000313" key="10">
    <source>
        <dbReference type="Proteomes" id="UP000295758"/>
    </source>
</evidence>
<organism evidence="7 9">
    <name type="scientific">Halanaerobium congolense</name>
    <dbReference type="NCBI Taxonomy" id="54121"/>
    <lineage>
        <taxon>Bacteria</taxon>
        <taxon>Bacillati</taxon>
        <taxon>Bacillota</taxon>
        <taxon>Clostridia</taxon>
        <taxon>Halanaerobiales</taxon>
        <taxon>Halanaerobiaceae</taxon>
        <taxon>Halanaerobium</taxon>
    </lineage>
</organism>
<gene>
    <name evidence="8" type="ORF">BY453_1315</name>
    <name evidence="7" type="ORF">SAMN04515654_13717</name>
</gene>
<dbReference type="InterPro" id="IPR005538">
    <property type="entry name" value="LrgA/CidA"/>
</dbReference>
<feature type="transmembrane region" description="Helical" evidence="6">
    <location>
        <begin position="7"/>
        <end position="24"/>
    </location>
</feature>
<dbReference type="Pfam" id="PF03788">
    <property type="entry name" value="LrgA"/>
    <property type="match status" value="1"/>
</dbReference>
<evidence type="ECO:0000256" key="5">
    <source>
        <dbReference type="ARBA" id="ARBA00023136"/>
    </source>
</evidence>
<evidence type="ECO:0000256" key="1">
    <source>
        <dbReference type="ARBA" id="ARBA00004651"/>
    </source>
</evidence>
<evidence type="ECO:0000313" key="8">
    <source>
        <dbReference type="EMBL" id="TDS26853.1"/>
    </source>
</evidence>
<evidence type="ECO:0000256" key="6">
    <source>
        <dbReference type="SAM" id="Phobius"/>
    </source>
</evidence>
<dbReference type="RefSeq" id="WP_089717603.1">
    <property type="nucleotide sequence ID" value="NZ_FNEH01000037.1"/>
</dbReference>
<feature type="transmembrane region" description="Helical" evidence="6">
    <location>
        <begin position="30"/>
        <end position="47"/>
    </location>
</feature>
<keyword evidence="5 6" id="KW-0472">Membrane</keyword>
<keyword evidence="3 6" id="KW-0812">Transmembrane</keyword>
<dbReference type="Proteomes" id="UP000198945">
    <property type="component" value="Unassembled WGS sequence"/>
</dbReference>
<dbReference type="GO" id="GO:0005886">
    <property type="term" value="C:plasma membrane"/>
    <property type="evidence" value="ECO:0007669"/>
    <property type="project" value="UniProtKB-SubCell"/>
</dbReference>
<dbReference type="EMBL" id="FNEH01000037">
    <property type="protein sequence ID" value="SDJ24740.1"/>
    <property type="molecule type" value="Genomic_DNA"/>
</dbReference>
<evidence type="ECO:0000256" key="3">
    <source>
        <dbReference type="ARBA" id="ARBA00022692"/>
    </source>
</evidence>
<name>A0A1G8S7U7_9FIRM</name>
<evidence type="ECO:0000256" key="2">
    <source>
        <dbReference type="ARBA" id="ARBA00022475"/>
    </source>
</evidence>